<feature type="domain" description="Helicase C-terminal" evidence="6">
    <location>
        <begin position="247"/>
        <end position="419"/>
    </location>
</feature>
<dbReference type="SMART" id="SM00490">
    <property type="entry name" value="HELICc"/>
    <property type="match status" value="1"/>
</dbReference>
<dbReference type="STRING" id="988480.A0A075B1T2"/>
<keyword evidence="2 7" id="KW-0378">Hydrolase</keyword>
<dbReference type="PANTHER" id="PTHR18934:SF99">
    <property type="entry name" value="ATP-DEPENDENT RNA HELICASE DHX37-RELATED"/>
    <property type="match status" value="1"/>
</dbReference>
<dbReference type="PROSITE" id="PS51192">
    <property type="entry name" value="HELICASE_ATP_BIND_1"/>
    <property type="match status" value="1"/>
</dbReference>
<dbReference type="SUPFAM" id="SSF52540">
    <property type="entry name" value="P-loop containing nucleoside triphosphate hydrolases"/>
    <property type="match status" value="1"/>
</dbReference>
<dbReference type="PROSITE" id="PS51194">
    <property type="entry name" value="HELICASE_CTER"/>
    <property type="match status" value="1"/>
</dbReference>
<dbReference type="InterPro" id="IPR011545">
    <property type="entry name" value="DEAD/DEAH_box_helicase_dom"/>
</dbReference>
<dbReference type="InterPro" id="IPR001650">
    <property type="entry name" value="Helicase_C-like"/>
</dbReference>
<keyword evidence="1" id="KW-0547">Nucleotide-binding</keyword>
<evidence type="ECO:0000256" key="4">
    <source>
        <dbReference type="ARBA" id="ARBA00022840"/>
    </source>
</evidence>
<protein>
    <submittedName>
        <fullName evidence="7">p-loop containing nucleoside triphosphate hydrolase domain-containing protein</fullName>
    </submittedName>
</protein>
<evidence type="ECO:0000259" key="5">
    <source>
        <dbReference type="PROSITE" id="PS51192"/>
    </source>
</evidence>
<dbReference type="GO" id="GO:0004386">
    <property type="term" value="F:helicase activity"/>
    <property type="evidence" value="ECO:0007669"/>
    <property type="project" value="UniProtKB-KW"/>
</dbReference>
<evidence type="ECO:0000256" key="1">
    <source>
        <dbReference type="ARBA" id="ARBA00022741"/>
    </source>
</evidence>
<evidence type="ECO:0000313" key="7">
    <source>
        <dbReference type="EMBL" id="EPZ36538.1"/>
    </source>
</evidence>
<dbReference type="Proteomes" id="UP000030755">
    <property type="component" value="Unassembled WGS sequence"/>
</dbReference>
<evidence type="ECO:0000256" key="2">
    <source>
        <dbReference type="ARBA" id="ARBA00022801"/>
    </source>
</evidence>
<dbReference type="InterPro" id="IPR014001">
    <property type="entry name" value="Helicase_ATP-bd"/>
</dbReference>
<dbReference type="Pfam" id="PF00271">
    <property type="entry name" value="Helicase_C"/>
    <property type="match status" value="1"/>
</dbReference>
<dbReference type="SMART" id="SM00487">
    <property type="entry name" value="DEXDc"/>
    <property type="match status" value="1"/>
</dbReference>
<dbReference type="OrthoDB" id="28053at2759"/>
<dbReference type="Pfam" id="PF00270">
    <property type="entry name" value="DEAD"/>
    <property type="match status" value="1"/>
</dbReference>
<dbReference type="Gene3D" id="3.40.50.300">
    <property type="entry name" value="P-loop containing nucleotide triphosphate hydrolases"/>
    <property type="match status" value="2"/>
</dbReference>
<reference evidence="7 8" key="1">
    <citation type="journal article" date="2013" name="Curr. Biol.">
        <title>Shared signatures of parasitism and phylogenomics unite Cryptomycota and microsporidia.</title>
        <authorList>
            <person name="James T.Y."/>
            <person name="Pelin A."/>
            <person name="Bonen L."/>
            <person name="Ahrendt S."/>
            <person name="Sain D."/>
            <person name="Corradi N."/>
            <person name="Stajich J.E."/>
        </authorList>
    </citation>
    <scope>NUCLEOTIDE SEQUENCE [LARGE SCALE GENOMIC DNA]</scope>
    <source>
        <strain evidence="7 8">CSF55</strain>
    </source>
</reference>
<gene>
    <name evidence="7" type="ORF">O9G_001522</name>
</gene>
<dbReference type="EMBL" id="KE560523">
    <property type="protein sequence ID" value="EPZ36538.1"/>
    <property type="molecule type" value="Genomic_DNA"/>
</dbReference>
<dbReference type="PANTHER" id="PTHR18934">
    <property type="entry name" value="ATP-DEPENDENT RNA HELICASE"/>
    <property type="match status" value="1"/>
</dbReference>
<evidence type="ECO:0000256" key="3">
    <source>
        <dbReference type="ARBA" id="ARBA00022806"/>
    </source>
</evidence>
<dbReference type="GO" id="GO:0016787">
    <property type="term" value="F:hydrolase activity"/>
    <property type="evidence" value="ECO:0007669"/>
    <property type="project" value="UniProtKB-KW"/>
</dbReference>
<feature type="domain" description="Helicase ATP-binding" evidence="5">
    <location>
        <begin position="43"/>
        <end position="200"/>
    </location>
</feature>
<dbReference type="GO" id="GO:0005524">
    <property type="term" value="F:ATP binding"/>
    <property type="evidence" value="ECO:0007669"/>
    <property type="project" value="UniProtKB-KW"/>
</dbReference>
<accession>A0A075B1T2</accession>
<evidence type="ECO:0000259" key="6">
    <source>
        <dbReference type="PROSITE" id="PS51194"/>
    </source>
</evidence>
<proteinExistence type="predicted"/>
<evidence type="ECO:0000313" key="8">
    <source>
        <dbReference type="Proteomes" id="UP000030755"/>
    </source>
</evidence>
<dbReference type="CDD" id="cd18791">
    <property type="entry name" value="SF2_C_RHA"/>
    <property type="match status" value="1"/>
</dbReference>
<sequence>MSNFLYSTINSLGSLYRQSRHSNSQRSSKAAKLPVSSFKDQIMDALEDNTVVIISGTTGSGKSTQVPQFILDHDKSHVKIACTQPRRLAAVSLALRVAHERKDTSRLVGYHISGKNNCSKATKLMYMTTGVLLEQIKSDPKLERYTHIVLDEVHERHVDDDILLSYLKEILKVNKNLKIATLVPQKYQNYFSEFGSVPFIHIPTKMHEIEIVYVEDICDKFKASHEVKSGVLEAPDRPMLTPSRKNLLADMIMSLHKSLPLNQAILVFLSGLSPILEIADKLTLYENSESMQIHLLHSSITIEEQAQIVRPPAKGKRKVVLSTNVAESSLTIADARIVIDTCLKKDMDFDVSFNGFSLNECWVSKNCAEQRKGRVGRTSPGIVYRLITKNEFEKLRQEQLPEIQRSELSNCVLRCLSIPSHPFFEVLSSCMDPPLNKHINEALKTLISLKAVSFNNGSYSATRLGHILSTVPLNVKNCLLALHGIIFGVGEEAIIAACILQLKSVFIESPVLELETSKAMASFGSSIKRDKMEISSDLISNLRAYLFWRENYPENDKEEFYLKYFLSKFFLQEVHDLIILVREGFSKFGLCEPPSDDERASLHKKFKSLMVHSSQVDDFDNFDFMDDFNQQESQQVESFVQKFNEISFNLSNKKIFENGNSIFHINDPGSRVTKGETIKLKKEPNIFTFSIILCASFYSNVLKFDTSENPESCAFPSEFDLTRSVEFGADILPSIPDMLQFLNNKISPVSKYLIINNRIQVEFQGNFTFFH</sequence>
<dbReference type="InterPro" id="IPR027417">
    <property type="entry name" value="P-loop_NTPase"/>
</dbReference>
<dbReference type="AlphaFoldDB" id="A0A075B1T2"/>
<dbReference type="Gene3D" id="1.20.120.1080">
    <property type="match status" value="1"/>
</dbReference>
<keyword evidence="8" id="KW-1185">Reference proteome</keyword>
<keyword evidence="3" id="KW-0347">Helicase</keyword>
<dbReference type="HOGENOM" id="CLU_362531_0_0_1"/>
<name>A0A075B1T2_ROZAC</name>
<organism evidence="7 8">
    <name type="scientific">Rozella allomycis (strain CSF55)</name>
    <dbReference type="NCBI Taxonomy" id="988480"/>
    <lineage>
        <taxon>Eukaryota</taxon>
        <taxon>Fungi</taxon>
        <taxon>Fungi incertae sedis</taxon>
        <taxon>Cryptomycota</taxon>
        <taxon>Cryptomycota incertae sedis</taxon>
        <taxon>Rozella</taxon>
    </lineage>
</organism>
<dbReference type="GO" id="GO:0003723">
    <property type="term" value="F:RNA binding"/>
    <property type="evidence" value="ECO:0007669"/>
    <property type="project" value="TreeGrafter"/>
</dbReference>
<dbReference type="CDD" id="cd17917">
    <property type="entry name" value="DEXHc_RHA-like"/>
    <property type="match status" value="1"/>
</dbReference>
<keyword evidence="4" id="KW-0067">ATP-binding</keyword>